<protein>
    <submittedName>
        <fullName evidence="3">Uncharacterized protein</fullName>
    </submittedName>
</protein>
<organism evidence="3 4">
    <name type="scientific">Colletotrichum musicola</name>
    <dbReference type="NCBI Taxonomy" id="2175873"/>
    <lineage>
        <taxon>Eukaryota</taxon>
        <taxon>Fungi</taxon>
        <taxon>Dikarya</taxon>
        <taxon>Ascomycota</taxon>
        <taxon>Pezizomycotina</taxon>
        <taxon>Sordariomycetes</taxon>
        <taxon>Hypocreomycetidae</taxon>
        <taxon>Glomerellales</taxon>
        <taxon>Glomerellaceae</taxon>
        <taxon>Colletotrichum</taxon>
        <taxon>Colletotrichum orchidearum species complex</taxon>
    </lineage>
</organism>
<feature type="transmembrane region" description="Helical" evidence="1">
    <location>
        <begin position="51"/>
        <end position="73"/>
    </location>
</feature>
<keyword evidence="1" id="KW-1133">Transmembrane helix</keyword>
<evidence type="ECO:0000256" key="1">
    <source>
        <dbReference type="SAM" id="Phobius"/>
    </source>
</evidence>
<keyword evidence="4" id="KW-1185">Reference proteome</keyword>
<keyword evidence="1" id="KW-0472">Membrane</keyword>
<comment type="caution">
    <text evidence="3">The sequence shown here is derived from an EMBL/GenBank/DDBJ whole genome shotgun (WGS) entry which is preliminary data.</text>
</comment>
<keyword evidence="1" id="KW-0812">Transmembrane</keyword>
<dbReference type="Proteomes" id="UP000639643">
    <property type="component" value="Unassembled WGS sequence"/>
</dbReference>
<accession>A0A8H6NIR4</accession>
<feature type="signal peptide" evidence="2">
    <location>
        <begin position="1"/>
        <end position="19"/>
    </location>
</feature>
<dbReference type="AlphaFoldDB" id="A0A8H6NIR4"/>
<evidence type="ECO:0000313" key="3">
    <source>
        <dbReference type="EMBL" id="KAF6835112.1"/>
    </source>
</evidence>
<feature type="chain" id="PRO_5034300508" evidence="2">
    <location>
        <begin position="20"/>
        <end position="208"/>
    </location>
</feature>
<dbReference type="EMBL" id="WIGM01000184">
    <property type="protein sequence ID" value="KAF6835112.1"/>
    <property type="molecule type" value="Genomic_DNA"/>
</dbReference>
<proteinExistence type="predicted"/>
<gene>
    <name evidence="3" type="ORF">CMUS01_05906</name>
</gene>
<reference evidence="3" key="1">
    <citation type="journal article" date="2020" name="Phytopathology">
        <title>Genome Sequence Resources of Colletotrichum truncatum, C. plurivorum, C. musicola, and C. sojae: Four Species Pathogenic to Soybean (Glycine max).</title>
        <authorList>
            <person name="Rogerio F."/>
            <person name="Boufleur T.R."/>
            <person name="Ciampi-Guillardi M."/>
            <person name="Sukno S.A."/>
            <person name="Thon M.R."/>
            <person name="Massola Junior N.S."/>
            <person name="Baroncelli R."/>
        </authorList>
    </citation>
    <scope>NUCLEOTIDE SEQUENCE</scope>
    <source>
        <strain evidence="3">LFN0074</strain>
    </source>
</reference>
<keyword evidence="2" id="KW-0732">Signal</keyword>
<dbReference type="OrthoDB" id="4161406at2759"/>
<evidence type="ECO:0000256" key="2">
    <source>
        <dbReference type="SAM" id="SignalP"/>
    </source>
</evidence>
<name>A0A8H6NIR4_9PEZI</name>
<sequence>MQTSTIATTLIAALTLLQGVPAPGLPIAIGLGAAASAGATAGAAAGAASSGITAGIISGVVLGAVGAGIGAGISAATSRRDAFVYASKMAREVLSDIEKREEHIGKRQEDAGPGPAPAGVPQYNWDECYDAARGAQITVTGPVGDNHIRVEGVPAVCMNLAIVMTGAPEGDVGRAQPCGSDCIEYVNMTPEYYENMRALINTQVLHVW</sequence>
<evidence type="ECO:0000313" key="4">
    <source>
        <dbReference type="Proteomes" id="UP000639643"/>
    </source>
</evidence>